<dbReference type="Gene3D" id="1.50.10.100">
    <property type="entry name" value="Chondroitin AC/alginate lyase"/>
    <property type="match status" value="1"/>
</dbReference>
<accession>A0ABX1XW14</accession>
<organism evidence="1 2">
    <name type="scientific">Paenibacillus phytorum</name>
    <dbReference type="NCBI Taxonomy" id="2654977"/>
    <lineage>
        <taxon>Bacteria</taxon>
        <taxon>Bacillati</taxon>
        <taxon>Bacillota</taxon>
        <taxon>Bacilli</taxon>
        <taxon>Bacillales</taxon>
        <taxon>Paenibacillaceae</taxon>
        <taxon>Paenibacillus</taxon>
    </lineage>
</organism>
<sequence>MYFLDMGVTNVLNQLTLRQLKNALEDTKHESYSLFAEASSPERWKRARENARYQSYWLKQEEQARQVMENPASPPLFSEFTLFGDSGDRGIYQTKLNQYYAGLNAFSMLAITENRPEWKTGLENAIWGICNEYTWVLPAHVGLYHNDYPNGIWDQPVPPRETVDLNAAAIAFSLAEIVHLLGDRLHPWVVHRVKEEIDRRIFQVYFNSPLPQNWELKTNNWPAVCSSSIGAAAIYMIEDSEKLAGMIWRVLGVLRNYLSGFDEQGATPEGPAYWHYGFSHFVYFAELLKERTMGRISLLEDAKVGSISQFPQLCMLSGGKVVNFSDSADEVRMSTGLLHRLQSYVPALQLPSDAYWLDPSACSWLDASRLMLWSPDRLVSEGNQQGIREQIFTGNQWVISKVSYAEGRTYAFAAKGGYNEEPHNHNDLGHFIIHVDGENVLADTGIGVYTKQYFQPKYRYELINAGSHGHSVPIVDGCRQGFGKSYRSEILFSEISENEVEVLLDLTKAYDCASLKRFTRKFVWSRSKNEIPQLVISDMAAFSQVPASFQEVFISSRLPQEAGSGRLQMGPVMLNYDPEVWNADVETITVVNHYHVSHLFYRVLLNCKNLKPEIASEFRFEIV</sequence>
<gene>
    <name evidence="1" type="ORF">GC098_11195</name>
</gene>
<dbReference type="EMBL" id="WHOA01000085">
    <property type="protein sequence ID" value="NOU71978.1"/>
    <property type="molecule type" value="Genomic_DNA"/>
</dbReference>
<dbReference type="Gene3D" id="2.70.98.70">
    <property type="match status" value="1"/>
</dbReference>
<dbReference type="InterPro" id="IPR008929">
    <property type="entry name" value="Chondroitin_lyas"/>
</dbReference>
<dbReference type="Proteomes" id="UP000616779">
    <property type="component" value="Unassembled WGS sequence"/>
</dbReference>
<evidence type="ECO:0000313" key="2">
    <source>
        <dbReference type="Proteomes" id="UP000616779"/>
    </source>
</evidence>
<keyword evidence="2" id="KW-1185">Reference proteome</keyword>
<evidence type="ECO:0000313" key="1">
    <source>
        <dbReference type="EMBL" id="NOU71978.1"/>
    </source>
</evidence>
<evidence type="ECO:0008006" key="3">
    <source>
        <dbReference type="Google" id="ProtNLM"/>
    </source>
</evidence>
<comment type="caution">
    <text evidence="1">The sequence shown here is derived from an EMBL/GenBank/DDBJ whole genome shotgun (WGS) entry which is preliminary data.</text>
</comment>
<protein>
    <recommendedName>
        <fullName evidence="3">Heparinase</fullName>
    </recommendedName>
</protein>
<proteinExistence type="predicted"/>
<dbReference type="SUPFAM" id="SSF48230">
    <property type="entry name" value="Chondroitin AC/alginate lyase"/>
    <property type="match status" value="1"/>
</dbReference>
<name>A0ABX1XW14_9BACL</name>
<reference evidence="1 2" key="1">
    <citation type="submission" date="2019-10" db="EMBL/GenBank/DDBJ databases">
        <title>Description of Paenibacillus terrestris sp. nov.</title>
        <authorList>
            <person name="Carlier A."/>
            <person name="Qi S."/>
        </authorList>
    </citation>
    <scope>NUCLEOTIDE SEQUENCE [LARGE SCALE GENOMIC DNA]</scope>
    <source>
        <strain evidence="1 2">LMG 31458</strain>
    </source>
</reference>